<dbReference type="AlphaFoldDB" id="A0A645IVC0"/>
<comment type="caution">
    <text evidence="1">The sequence shown here is derived from an EMBL/GenBank/DDBJ whole genome shotgun (WGS) entry which is preliminary data.</text>
</comment>
<protein>
    <submittedName>
        <fullName evidence="1">Uncharacterized protein</fullName>
    </submittedName>
</protein>
<name>A0A645IVC0_9ZZZZ</name>
<organism evidence="1">
    <name type="scientific">bioreactor metagenome</name>
    <dbReference type="NCBI Taxonomy" id="1076179"/>
    <lineage>
        <taxon>unclassified sequences</taxon>
        <taxon>metagenomes</taxon>
        <taxon>ecological metagenomes</taxon>
    </lineage>
</organism>
<dbReference type="EMBL" id="VSSQ01118387">
    <property type="protein sequence ID" value="MPN52354.1"/>
    <property type="molecule type" value="Genomic_DNA"/>
</dbReference>
<proteinExistence type="predicted"/>
<evidence type="ECO:0000313" key="1">
    <source>
        <dbReference type="EMBL" id="MPN52354.1"/>
    </source>
</evidence>
<reference evidence="1" key="1">
    <citation type="submission" date="2019-08" db="EMBL/GenBank/DDBJ databases">
        <authorList>
            <person name="Kucharzyk K."/>
            <person name="Murdoch R.W."/>
            <person name="Higgins S."/>
            <person name="Loffler F."/>
        </authorList>
    </citation>
    <scope>NUCLEOTIDE SEQUENCE</scope>
</reference>
<accession>A0A645IVC0</accession>
<gene>
    <name evidence="1" type="ORF">SDC9_200015</name>
</gene>
<sequence length="33" mass="3710">MEQSITVQERKEYAAFLDALRDSGKTNMYGAVS</sequence>